<dbReference type="Gene3D" id="3.40.50.2300">
    <property type="match status" value="1"/>
</dbReference>
<dbReference type="InterPro" id="IPR001633">
    <property type="entry name" value="EAL_dom"/>
</dbReference>
<dbReference type="Pfam" id="PF00072">
    <property type="entry name" value="Response_reg"/>
    <property type="match status" value="1"/>
</dbReference>
<feature type="modified residue" description="4-aspartylphosphate" evidence="1">
    <location>
        <position position="64"/>
    </location>
</feature>
<keyword evidence="1" id="KW-0597">Phosphoprotein</keyword>
<dbReference type="PROSITE" id="PS50887">
    <property type="entry name" value="GGDEF"/>
    <property type="match status" value="1"/>
</dbReference>
<dbReference type="NCBIfam" id="TIGR00254">
    <property type="entry name" value="GGDEF"/>
    <property type="match status" value="1"/>
</dbReference>
<dbReference type="CDD" id="cd00156">
    <property type="entry name" value="REC"/>
    <property type="match status" value="1"/>
</dbReference>
<dbReference type="Proteomes" id="UP001620408">
    <property type="component" value="Unassembled WGS sequence"/>
</dbReference>
<feature type="domain" description="Response regulatory" evidence="2">
    <location>
        <begin position="11"/>
        <end position="130"/>
    </location>
</feature>
<evidence type="ECO:0000313" key="6">
    <source>
        <dbReference type="Proteomes" id="UP001620408"/>
    </source>
</evidence>
<evidence type="ECO:0000259" key="2">
    <source>
        <dbReference type="PROSITE" id="PS50110"/>
    </source>
</evidence>
<dbReference type="InterPro" id="IPR000160">
    <property type="entry name" value="GGDEF_dom"/>
</dbReference>
<dbReference type="PROSITE" id="PS50883">
    <property type="entry name" value="EAL"/>
    <property type="match status" value="1"/>
</dbReference>
<dbReference type="SMART" id="SM00052">
    <property type="entry name" value="EAL"/>
    <property type="match status" value="1"/>
</dbReference>
<organism evidence="5 6">
    <name type="scientific">Dyella koreensis</name>
    <dbReference type="NCBI Taxonomy" id="311235"/>
    <lineage>
        <taxon>Bacteria</taxon>
        <taxon>Pseudomonadati</taxon>
        <taxon>Pseudomonadota</taxon>
        <taxon>Gammaproteobacteria</taxon>
        <taxon>Lysobacterales</taxon>
        <taxon>Rhodanobacteraceae</taxon>
        <taxon>Dyella</taxon>
    </lineage>
</organism>
<dbReference type="PANTHER" id="PTHR44757:SF2">
    <property type="entry name" value="BIOFILM ARCHITECTURE MAINTENANCE PROTEIN MBAA"/>
    <property type="match status" value="1"/>
</dbReference>
<dbReference type="InterPro" id="IPR043128">
    <property type="entry name" value="Rev_trsase/Diguanyl_cyclase"/>
</dbReference>
<dbReference type="InterPro" id="IPR029787">
    <property type="entry name" value="Nucleotide_cyclase"/>
</dbReference>
<proteinExistence type="predicted"/>
<accession>A0ABW8K5L2</accession>
<evidence type="ECO:0000259" key="4">
    <source>
        <dbReference type="PROSITE" id="PS50887"/>
    </source>
</evidence>
<dbReference type="InterPro" id="IPR052155">
    <property type="entry name" value="Biofilm_reg_signaling"/>
</dbReference>
<sequence length="592" mass="64625">MTIQAVSTTLRLLLVEDSMRDAMLAREWLREVISDSQLYSVHVQTLADALARVAAERWDCVLLDLDLPDGSGGVHNVQRVHAAAPDVAIVVVSGNNDERIALEALRWGAQEYVIKGQFDGHSLLRVIQHALERHRVVTELNRQREHNYFRASHDSLTGLANRSLFLERASEAIAGAERGDEKMALCFFDLDGFKPINDQRGHSFGDALLRAVANVLRDQVRESDTVARMGGDEFVAMLTPLRSIAEARQVATRIVQGIQAITTVQGQHVNVGVSAGLAMFPHDGADLESLMVRADVAMYAAKRHQGGGLYLSEGAEPAETAGNASSAVTMPGLTLLFQPWLNLRSGGYGGVAVLGQSSDPQSAASGHRDSTDAAHELDRADIRILERAASQWLAWRRQGIAPERMAIHLSLSALAEPAWVTRWRDVLEHLGVPMSLWQVEVAEHVFKEAKGGAVRANLDALHEWGVRIVVDRFGQEEASLTLLARLPIHGVKLDRSLLHGLRDGNQEMHALVAAILSVAHARGLDVMAMGVENEDDLRNCASLSIPYAQGFWFSEPLPAKRLTALLLDRVLDRTVLEGAAQDGALADRDATS</sequence>
<evidence type="ECO:0000259" key="3">
    <source>
        <dbReference type="PROSITE" id="PS50883"/>
    </source>
</evidence>
<protein>
    <submittedName>
        <fullName evidence="5">Diguanylate cyclase</fullName>
    </submittedName>
</protein>
<dbReference type="SUPFAM" id="SSF52172">
    <property type="entry name" value="CheY-like"/>
    <property type="match status" value="1"/>
</dbReference>
<dbReference type="CDD" id="cd01948">
    <property type="entry name" value="EAL"/>
    <property type="match status" value="1"/>
</dbReference>
<evidence type="ECO:0000256" key="1">
    <source>
        <dbReference type="PROSITE-ProRule" id="PRU00169"/>
    </source>
</evidence>
<dbReference type="InterPro" id="IPR011006">
    <property type="entry name" value="CheY-like_superfamily"/>
</dbReference>
<name>A0ABW8K5L2_9GAMM</name>
<comment type="caution">
    <text evidence="5">The sequence shown here is derived from an EMBL/GenBank/DDBJ whole genome shotgun (WGS) entry which is preliminary data.</text>
</comment>
<dbReference type="SUPFAM" id="SSF55073">
    <property type="entry name" value="Nucleotide cyclase"/>
    <property type="match status" value="1"/>
</dbReference>
<dbReference type="Gene3D" id="3.30.70.270">
    <property type="match status" value="1"/>
</dbReference>
<dbReference type="SMART" id="SM00267">
    <property type="entry name" value="GGDEF"/>
    <property type="match status" value="1"/>
</dbReference>
<dbReference type="Pfam" id="PF00563">
    <property type="entry name" value="EAL"/>
    <property type="match status" value="1"/>
</dbReference>
<dbReference type="SUPFAM" id="SSF141868">
    <property type="entry name" value="EAL domain-like"/>
    <property type="match status" value="1"/>
</dbReference>
<reference evidence="5 6" key="1">
    <citation type="submission" date="2020-10" db="EMBL/GenBank/DDBJ databases">
        <title>Phylogeny of dyella-like bacteria.</title>
        <authorList>
            <person name="Fu J."/>
        </authorList>
    </citation>
    <scope>NUCLEOTIDE SEQUENCE [LARGE SCALE GENOMIC DNA]</scope>
    <source>
        <strain evidence="5 6">BB4</strain>
    </source>
</reference>
<dbReference type="EMBL" id="JADIKD010000009">
    <property type="protein sequence ID" value="MFK2917198.1"/>
    <property type="molecule type" value="Genomic_DNA"/>
</dbReference>
<feature type="domain" description="GGDEF" evidence="4">
    <location>
        <begin position="181"/>
        <end position="315"/>
    </location>
</feature>
<dbReference type="RefSeq" id="WP_379985368.1">
    <property type="nucleotide sequence ID" value="NZ_JADIKD010000009.1"/>
</dbReference>
<dbReference type="Pfam" id="PF00990">
    <property type="entry name" value="GGDEF"/>
    <property type="match status" value="1"/>
</dbReference>
<dbReference type="CDD" id="cd01949">
    <property type="entry name" value="GGDEF"/>
    <property type="match status" value="1"/>
</dbReference>
<dbReference type="Gene3D" id="3.20.20.450">
    <property type="entry name" value="EAL domain"/>
    <property type="match status" value="1"/>
</dbReference>
<dbReference type="InterPro" id="IPR035919">
    <property type="entry name" value="EAL_sf"/>
</dbReference>
<keyword evidence="6" id="KW-1185">Reference proteome</keyword>
<evidence type="ECO:0000313" key="5">
    <source>
        <dbReference type="EMBL" id="MFK2917198.1"/>
    </source>
</evidence>
<feature type="domain" description="EAL" evidence="3">
    <location>
        <begin position="317"/>
        <end position="570"/>
    </location>
</feature>
<dbReference type="SMART" id="SM00448">
    <property type="entry name" value="REC"/>
    <property type="match status" value="1"/>
</dbReference>
<dbReference type="InterPro" id="IPR001789">
    <property type="entry name" value="Sig_transdc_resp-reg_receiver"/>
</dbReference>
<dbReference type="PROSITE" id="PS50110">
    <property type="entry name" value="RESPONSE_REGULATORY"/>
    <property type="match status" value="1"/>
</dbReference>
<gene>
    <name evidence="5" type="ORF">ISS97_07980</name>
</gene>
<dbReference type="PANTHER" id="PTHR44757">
    <property type="entry name" value="DIGUANYLATE CYCLASE DGCP"/>
    <property type="match status" value="1"/>
</dbReference>